<evidence type="ECO:0000313" key="2">
    <source>
        <dbReference type="Proteomes" id="UP001259420"/>
    </source>
</evidence>
<sequence length="421" mass="47031">MLFIANVLELNGGTTFILRLAREFNERKARVGVLVMSDVIDQGLESKIRQYADIYYLKDYSSRKLSSGFRSPLGCFLPFNNSELIKLIELYGSHAHVMGVFGLLFIKRLCALIDFRFKVSFGVYHQNEIMFDGVPYYFANKAKKLFSLLPAESVVFFNEKNMESYQAFYGKSFSGSTLVPIGIEIPKKKTELLGDPDSDRLISIGNLHVFKAYNRHIISLLPELKKIRPNLIYEIYGTGPYKSELLKLVSSLGLESSVIFKGAIAYEEIPNVLKGGLAFVGSGTAVVESSALGLPSIIGIESAPDPVTYGFLGDIEGFSYNELAANQSTYLITDKLLSIIKSSEEWQLAASSCKSKAQEFSIEHTANGFMKLEESVIDFELFRAEDYSNFFAGLSFVKCAVKYKFGFDKEFIGRRDQGTLA</sequence>
<organism evidence="1 2">
    <name type="scientific">Pseudomonas synxantha</name>
    <dbReference type="NCBI Taxonomy" id="47883"/>
    <lineage>
        <taxon>Bacteria</taxon>
        <taxon>Pseudomonadati</taxon>
        <taxon>Pseudomonadota</taxon>
        <taxon>Gammaproteobacteria</taxon>
        <taxon>Pseudomonadales</taxon>
        <taxon>Pseudomonadaceae</taxon>
        <taxon>Pseudomonas</taxon>
    </lineage>
</organism>
<gene>
    <name evidence="1" type="ORF">J2X87_000667</name>
</gene>
<keyword evidence="1" id="KW-0808">Transferase</keyword>
<keyword evidence="1" id="KW-0328">Glycosyltransferase</keyword>
<proteinExistence type="predicted"/>
<reference evidence="1" key="1">
    <citation type="submission" date="2023-07" db="EMBL/GenBank/DDBJ databases">
        <title>Sorghum-associated microbial communities from plants grown in Nebraska, USA.</title>
        <authorList>
            <person name="Schachtman D."/>
        </authorList>
    </citation>
    <scope>NUCLEOTIDE SEQUENCE</scope>
    <source>
        <strain evidence="1">BE46</strain>
    </source>
</reference>
<dbReference type="EMBL" id="JAVDSD010000001">
    <property type="protein sequence ID" value="MDR6605616.1"/>
    <property type="molecule type" value="Genomic_DNA"/>
</dbReference>
<keyword evidence="2" id="KW-1185">Reference proteome</keyword>
<dbReference type="EC" id="2.4.1.337" evidence="1"/>
<comment type="caution">
    <text evidence="1">The sequence shown here is derived from an EMBL/GenBank/DDBJ whole genome shotgun (WGS) entry which is preliminary data.</text>
</comment>
<accession>A0ACC6JGK4</accession>
<name>A0ACC6JGK4_9PSED</name>
<evidence type="ECO:0000313" key="1">
    <source>
        <dbReference type="EMBL" id="MDR6605616.1"/>
    </source>
</evidence>
<dbReference type="Proteomes" id="UP001259420">
    <property type="component" value="Unassembled WGS sequence"/>
</dbReference>
<protein>
    <submittedName>
        <fullName evidence="1">1,2-diacylglycerol 3-alpha-glucosyltransferase</fullName>
        <ecNumber evidence="1">2.4.1.337</ecNumber>
    </submittedName>
</protein>